<dbReference type="CDD" id="cd12082">
    <property type="entry name" value="MATE_like"/>
    <property type="match status" value="1"/>
</dbReference>
<keyword evidence="2" id="KW-1003">Cell membrane</keyword>
<feature type="transmembrane region" description="Helical" evidence="6">
    <location>
        <begin position="397"/>
        <end position="417"/>
    </location>
</feature>
<feature type="transmembrane region" description="Helical" evidence="6">
    <location>
        <begin position="12"/>
        <end position="31"/>
    </location>
</feature>
<comment type="subcellular location">
    <subcellularLocation>
        <location evidence="1">Cell membrane</location>
        <topology evidence="1">Multi-pass membrane protein</topology>
    </subcellularLocation>
</comment>
<sequence>MNRAFLYNASANLITFVLMMLMSVCLTPFIVHTLGVEAFGLIHLTQNMINYLSVITASLSAVVVRFFSVAAHKGEMEKAQRYLASYFVSSFLLSISLFLLCLFMSHQLVEWLHVPVHLAKDTQTAFILGGLLFMINFVMSGIGAAPFYANKLYVSSVGQAIQMFLRALMIVILFTWTTPAIWHIPLAAVIGSLAAMGIGIYYFKKLIPWFSFKWRHVSLSSSLTLVRSGVWHSFEQMGILLFLQIDLLMTNLLIGAEATGQYAAILQFPLLLRTLAGTLAVVFAPTITKFYSNQDKEGLILYAANAIKWSGLFVAFPAALLGGLAGPLMLLWLGPAFEELKWLLMIHAAYLCLTLMFLPLTYVPTVFNRLKVPAVVTLILGVSNVLFAYGLTHMLQLGLYGIASAGAMVLLIKNIVFLPFYTARITNQKRTIFYKHTLVPLAGGLFIWGICAGIQAVYNVTSWWELFCIGGLCFILYMGYLYLFAGTKRQRMQLMRKVKHAVSR</sequence>
<proteinExistence type="predicted"/>
<feature type="transmembrane region" description="Helical" evidence="6">
    <location>
        <begin position="83"/>
        <end position="105"/>
    </location>
</feature>
<protein>
    <recommendedName>
        <fullName evidence="9">Membrane protein EpsK</fullName>
    </recommendedName>
</protein>
<evidence type="ECO:0000256" key="5">
    <source>
        <dbReference type="ARBA" id="ARBA00023136"/>
    </source>
</evidence>
<dbReference type="RefSeq" id="WP_075621741.1">
    <property type="nucleotide sequence ID" value="NZ_CP015607.1"/>
</dbReference>
<accession>A0A1L6ZFD2</accession>
<dbReference type="PANTHER" id="PTHR30250:SF26">
    <property type="entry name" value="PSMA PROTEIN"/>
    <property type="match status" value="1"/>
</dbReference>
<feature type="transmembrane region" description="Helical" evidence="6">
    <location>
        <begin position="180"/>
        <end position="203"/>
    </location>
</feature>
<dbReference type="GO" id="GO:0005886">
    <property type="term" value="C:plasma membrane"/>
    <property type="evidence" value="ECO:0007669"/>
    <property type="project" value="UniProtKB-SubCell"/>
</dbReference>
<reference evidence="7 8" key="1">
    <citation type="submission" date="2016-05" db="EMBL/GenBank/DDBJ databases">
        <title>Complete Genome and Methylome Analysis of Psychrotrophic Bacterial Isolates from Antarctic Lake Untersee.</title>
        <authorList>
            <person name="Fomenkov A."/>
            <person name="Akimov V.N."/>
            <person name="Vasilyeva L.V."/>
            <person name="Andersen D."/>
            <person name="Vincze T."/>
            <person name="Roberts R.J."/>
        </authorList>
    </citation>
    <scope>NUCLEOTIDE SEQUENCE [LARGE SCALE GENOMIC DNA]</scope>
    <source>
        <strain evidence="7 8">U14-5</strain>
    </source>
</reference>
<evidence type="ECO:0000256" key="3">
    <source>
        <dbReference type="ARBA" id="ARBA00022692"/>
    </source>
</evidence>
<feature type="transmembrane region" description="Helical" evidence="6">
    <location>
        <begin position="237"/>
        <end position="256"/>
    </location>
</feature>
<dbReference type="Proteomes" id="UP000185426">
    <property type="component" value="Chromosome"/>
</dbReference>
<feature type="transmembrane region" description="Helical" evidence="6">
    <location>
        <begin position="372"/>
        <end position="391"/>
    </location>
</feature>
<feature type="transmembrane region" description="Helical" evidence="6">
    <location>
        <begin position="299"/>
        <end position="322"/>
    </location>
</feature>
<evidence type="ECO:0000256" key="2">
    <source>
        <dbReference type="ARBA" id="ARBA00022475"/>
    </source>
</evidence>
<organism evidence="7 8">
    <name type="scientific">Bacillus safensis</name>
    <dbReference type="NCBI Taxonomy" id="561879"/>
    <lineage>
        <taxon>Bacteria</taxon>
        <taxon>Bacillati</taxon>
        <taxon>Bacillota</taxon>
        <taxon>Bacilli</taxon>
        <taxon>Bacillales</taxon>
        <taxon>Bacillaceae</taxon>
        <taxon>Bacillus</taxon>
    </lineage>
</organism>
<name>A0A1L6ZFD2_BACIA</name>
<evidence type="ECO:0008006" key="9">
    <source>
        <dbReference type="Google" id="ProtNLM"/>
    </source>
</evidence>
<evidence type="ECO:0000313" key="8">
    <source>
        <dbReference type="Proteomes" id="UP000185426"/>
    </source>
</evidence>
<feature type="transmembrane region" description="Helical" evidence="6">
    <location>
        <begin position="438"/>
        <end position="458"/>
    </location>
</feature>
<dbReference type="EMBL" id="CP015607">
    <property type="protein sequence ID" value="APT45231.1"/>
    <property type="molecule type" value="Genomic_DNA"/>
</dbReference>
<gene>
    <name evidence="7" type="ORF">BSA145_04400</name>
</gene>
<feature type="transmembrane region" description="Helical" evidence="6">
    <location>
        <begin position="262"/>
        <end position="287"/>
    </location>
</feature>
<feature type="transmembrane region" description="Helical" evidence="6">
    <location>
        <begin position="152"/>
        <end position="174"/>
    </location>
</feature>
<dbReference type="PANTHER" id="PTHR30250">
    <property type="entry name" value="PST FAMILY PREDICTED COLANIC ACID TRANSPORTER"/>
    <property type="match status" value="1"/>
</dbReference>
<dbReference type="InterPro" id="IPR050833">
    <property type="entry name" value="Poly_Biosynth_Transport"/>
</dbReference>
<evidence type="ECO:0000256" key="1">
    <source>
        <dbReference type="ARBA" id="ARBA00004651"/>
    </source>
</evidence>
<dbReference type="Pfam" id="PF01943">
    <property type="entry name" value="Polysacc_synt"/>
    <property type="match status" value="1"/>
</dbReference>
<feature type="transmembrane region" description="Helical" evidence="6">
    <location>
        <begin position="125"/>
        <end position="145"/>
    </location>
</feature>
<feature type="transmembrane region" description="Helical" evidence="6">
    <location>
        <begin position="342"/>
        <end position="360"/>
    </location>
</feature>
<evidence type="ECO:0000313" key="7">
    <source>
        <dbReference type="EMBL" id="APT45231.1"/>
    </source>
</evidence>
<dbReference type="InterPro" id="IPR002797">
    <property type="entry name" value="Polysacc_synth"/>
</dbReference>
<evidence type="ECO:0000256" key="6">
    <source>
        <dbReference type="SAM" id="Phobius"/>
    </source>
</evidence>
<keyword evidence="3 6" id="KW-0812">Transmembrane</keyword>
<evidence type="ECO:0000256" key="4">
    <source>
        <dbReference type="ARBA" id="ARBA00022989"/>
    </source>
</evidence>
<feature type="transmembrane region" description="Helical" evidence="6">
    <location>
        <begin position="464"/>
        <end position="485"/>
    </location>
</feature>
<feature type="transmembrane region" description="Helical" evidence="6">
    <location>
        <begin position="51"/>
        <end position="71"/>
    </location>
</feature>
<keyword evidence="5 6" id="KW-0472">Membrane</keyword>
<keyword evidence="4 6" id="KW-1133">Transmembrane helix</keyword>
<dbReference type="AlphaFoldDB" id="A0A1L6ZFD2"/>